<dbReference type="Gene3D" id="3.75.10.10">
    <property type="entry name" value="L-arginine/glycine Amidinotransferase, Chain A"/>
    <property type="match status" value="1"/>
</dbReference>
<gene>
    <name evidence="1" type="ORF">O2L01_23630</name>
</gene>
<dbReference type="Pfam" id="PF19420">
    <property type="entry name" value="DDAH_eukar"/>
    <property type="match status" value="1"/>
</dbReference>
<accession>A0A9X3SWM8</accession>
<protein>
    <submittedName>
        <fullName evidence="1">Arginine deiminase-related protein</fullName>
    </submittedName>
</protein>
<dbReference type="SUPFAM" id="SSF55909">
    <property type="entry name" value="Pentein"/>
    <property type="match status" value="1"/>
</dbReference>
<proteinExistence type="predicted"/>
<organism evidence="1 2">
    <name type="scientific">Glycomyces lechevalierae</name>
    <dbReference type="NCBI Taxonomy" id="256034"/>
    <lineage>
        <taxon>Bacteria</taxon>
        <taxon>Bacillati</taxon>
        <taxon>Actinomycetota</taxon>
        <taxon>Actinomycetes</taxon>
        <taxon>Glycomycetales</taxon>
        <taxon>Glycomycetaceae</taxon>
        <taxon>Glycomyces</taxon>
    </lineage>
</organism>
<name>A0A9X3SWM8_9ACTN</name>
<dbReference type="EMBL" id="JAPZVQ010000022">
    <property type="protein sequence ID" value="MDA1388005.1"/>
    <property type="molecule type" value="Genomic_DNA"/>
</dbReference>
<feature type="non-terminal residue" evidence="1">
    <location>
        <position position="1"/>
    </location>
</feature>
<dbReference type="AlphaFoldDB" id="A0A9X3SWM8"/>
<dbReference type="Proteomes" id="UP001145799">
    <property type="component" value="Unassembled WGS sequence"/>
</dbReference>
<dbReference type="RefSeq" id="WP_270124508.1">
    <property type="nucleotide sequence ID" value="NZ_JAPZVQ010000022.1"/>
</dbReference>
<comment type="caution">
    <text evidence="1">The sequence shown here is derived from an EMBL/GenBank/DDBJ whole genome shotgun (WGS) entry which is preliminary data.</text>
</comment>
<reference evidence="1" key="1">
    <citation type="submission" date="2022-12" db="EMBL/GenBank/DDBJ databases">
        <title>Gycomyces niveus sp.nov., a novel actinomycete isolated from soil in Shouguang.</title>
        <authorList>
            <person name="Yang X."/>
        </authorList>
    </citation>
    <scope>NUCLEOTIDE SEQUENCE</scope>
    <source>
        <strain evidence="1">DSM 44724</strain>
    </source>
</reference>
<evidence type="ECO:0000313" key="1">
    <source>
        <dbReference type="EMBL" id="MDA1388005.1"/>
    </source>
</evidence>
<sequence>FPDAVIADAEDAAGFGLNFVSDGRNVVINAEAVGFAEKLRAAGYETVPVDLSELKKGGGSVKCCTAELRR</sequence>
<evidence type="ECO:0000313" key="2">
    <source>
        <dbReference type="Proteomes" id="UP001145799"/>
    </source>
</evidence>